<dbReference type="Gene3D" id="3.50.30.10">
    <property type="entry name" value="Phosphohistidine domain"/>
    <property type="match status" value="1"/>
</dbReference>
<feature type="domain" description="Pyruvate phosphate dikinase AMP/ATP-binding" evidence="2">
    <location>
        <begin position="72"/>
        <end position="199"/>
    </location>
</feature>
<dbReference type="EMBL" id="CP034465">
    <property type="protein sequence ID" value="AZP04461.1"/>
    <property type="molecule type" value="Genomic_DNA"/>
</dbReference>
<accession>A0A3Q9BKD2</accession>
<keyword evidence="3" id="KW-0670">Pyruvate</keyword>
<dbReference type="InterPro" id="IPR013815">
    <property type="entry name" value="ATP_grasp_subdomain_1"/>
</dbReference>
<evidence type="ECO:0000259" key="2">
    <source>
        <dbReference type="Pfam" id="PF01326"/>
    </source>
</evidence>
<dbReference type="Gene3D" id="3.30.470.20">
    <property type="entry name" value="ATP-grasp fold, B domain"/>
    <property type="match status" value="2"/>
</dbReference>
<dbReference type="InterPro" id="IPR036637">
    <property type="entry name" value="Phosphohistidine_dom_sf"/>
</dbReference>
<dbReference type="PANTHER" id="PTHR43615">
    <property type="entry name" value="PHOSPHOENOLPYRUVATE SYNTHASE-RELATED"/>
    <property type="match status" value="1"/>
</dbReference>
<dbReference type="PANTHER" id="PTHR43615:SF1">
    <property type="entry name" value="PPDK_N DOMAIN-CONTAINING PROTEIN"/>
    <property type="match status" value="1"/>
</dbReference>
<dbReference type="Pfam" id="PF00391">
    <property type="entry name" value="PEP-utilizers"/>
    <property type="match status" value="1"/>
</dbReference>
<dbReference type="SUPFAM" id="SSF52009">
    <property type="entry name" value="Phosphohistidine domain"/>
    <property type="match status" value="1"/>
</dbReference>
<dbReference type="Proteomes" id="UP000273326">
    <property type="component" value="Chromosome"/>
</dbReference>
<gene>
    <name evidence="3" type="ORF">EJN90_07340</name>
</gene>
<proteinExistence type="predicted"/>
<protein>
    <submittedName>
        <fullName evidence="3">Phosphoenolpyruvate synthase</fullName>
    </submittedName>
</protein>
<dbReference type="InterPro" id="IPR051549">
    <property type="entry name" value="PEP_Utilizing_Enz"/>
</dbReference>
<dbReference type="InterPro" id="IPR002192">
    <property type="entry name" value="PPDK_AMP/ATP-bd"/>
</dbReference>
<evidence type="ECO:0000313" key="4">
    <source>
        <dbReference type="Proteomes" id="UP000273326"/>
    </source>
</evidence>
<dbReference type="OrthoDB" id="9765468at2"/>
<dbReference type="SUPFAM" id="SSF56059">
    <property type="entry name" value="Glutathione synthetase ATP-binding domain-like"/>
    <property type="match status" value="1"/>
</dbReference>
<dbReference type="AlphaFoldDB" id="A0A3Q9BKD2"/>
<dbReference type="GO" id="GO:0016301">
    <property type="term" value="F:kinase activity"/>
    <property type="evidence" value="ECO:0007669"/>
    <property type="project" value="InterPro"/>
</dbReference>
<reference evidence="4" key="1">
    <citation type="submission" date="2018-12" db="EMBL/GenBank/DDBJ databases">
        <title>Complete genome sequencing of Jeotgalibaca sp. H21T32.</title>
        <authorList>
            <person name="Bae J.-W."/>
            <person name="Lee S.-Y."/>
        </authorList>
    </citation>
    <scope>NUCLEOTIDE SEQUENCE [LARGE SCALE GENOMIC DNA]</scope>
    <source>
        <strain evidence="4">H21T32</strain>
    </source>
</reference>
<keyword evidence="4" id="KW-1185">Reference proteome</keyword>
<feature type="domain" description="PEP-utilising enzyme mobile" evidence="1">
    <location>
        <begin position="751"/>
        <end position="820"/>
    </location>
</feature>
<name>A0A3Q9BKD2_9LACT</name>
<dbReference type="KEGG" id="jeh:EJN90_07340"/>
<evidence type="ECO:0000259" key="1">
    <source>
        <dbReference type="Pfam" id="PF00391"/>
    </source>
</evidence>
<dbReference type="Gene3D" id="3.30.1490.20">
    <property type="entry name" value="ATP-grasp fold, A domain"/>
    <property type="match status" value="1"/>
</dbReference>
<evidence type="ECO:0000313" key="3">
    <source>
        <dbReference type="EMBL" id="AZP04461.1"/>
    </source>
</evidence>
<organism evidence="3 4">
    <name type="scientific">Jeotgalibaca ciconiae</name>
    <dbReference type="NCBI Taxonomy" id="2496265"/>
    <lineage>
        <taxon>Bacteria</taxon>
        <taxon>Bacillati</taxon>
        <taxon>Bacillota</taxon>
        <taxon>Bacilli</taxon>
        <taxon>Lactobacillales</taxon>
        <taxon>Carnobacteriaceae</taxon>
        <taxon>Jeotgalibaca</taxon>
    </lineage>
</organism>
<dbReference type="Pfam" id="PF01326">
    <property type="entry name" value="PPDK_N"/>
    <property type="match status" value="1"/>
</dbReference>
<sequence>MQMNRMWLPYDQITLENGGGKANELARMKKIGIQVPAFFVLSIEGATALRLRKEGALTNEEKEYLFQMVEQECSGFECFSVRSSAGKEDSEEVSFAGLFDTYLNVSKEELADKILDCLRSADYQHIKDYMYHHQLDIKDVKMAVVIQGMVTAEKAGVLFTANPKGLLNETVLVVGNGLGDGVVEGLVPVTTYYLKRDEDLSYFERQEDSPLLSQKEMKSLLEQADLLRKNSEFYLDCEFAVLEEKVYYLQSRPITTLKTVREESVPVVFNNSNLVESYPGLTLPLTDTFIQFAYQEVFKGVAWRFSRSKELLAAYEDVFAKIVVRINGRMYYNMNHLYSLLQFLPFPNQILPIWQEMMGFSQKDVVTTPELKKKTTFLESLRISGRIIREFFSASKNMKRLNEDFIKVERYFKQQYTDEMNQNQIKELYQNLADRVLSNWDVTLVNDLYAFVYTGILKKALKKWGNSEAEKEWNQWFSGIPAITSMEPVISLQKLADFVNKQNLLSSIKRITSDEDFARFMEKDHSGFKERFLMYIDQYGDRSLEELKLETATFRSHPLKALNQLIIFAENTNNKETKAADSFKKLEEIENQIDVSAWKKQIFHYLSKRARLGIQHRETSRLNRSRIYGMVRTMMLRMGEIAVEQGWLEEKEDIFWLTMEEVKQLDQLDGTFDPQKIVARRIKEYKGYELLPAYGYLVFQEESFNKVVQQAEKVIHDSLVDELQGIATSNGKVSGEIIVVTNPSEVKESVEGKILVTKMTDPGWVFLLTQAKGIIAEKGSLLSHTAIISRELGIPAVVGIKNATEVLHTGDQIELDANTGNVTILEREAGRNES</sequence>
<dbReference type="RefSeq" id="WP_126109899.1">
    <property type="nucleotide sequence ID" value="NZ_CP034465.1"/>
</dbReference>
<dbReference type="InterPro" id="IPR008279">
    <property type="entry name" value="PEP-util_enz_mobile_dom"/>
</dbReference>
<dbReference type="GO" id="GO:0005524">
    <property type="term" value="F:ATP binding"/>
    <property type="evidence" value="ECO:0007669"/>
    <property type="project" value="InterPro"/>
</dbReference>